<reference evidence="2 3" key="1">
    <citation type="submission" date="2023-03" db="EMBL/GenBank/DDBJ databases">
        <title>Bacillus Genome Sequencing.</title>
        <authorList>
            <person name="Dunlap C."/>
        </authorList>
    </citation>
    <scope>NUCLEOTIDE SEQUENCE [LARGE SCALE GENOMIC DNA]</scope>
    <source>
        <strain evidence="2 3">NRS-52</strain>
    </source>
</reference>
<organism evidence="2 3">
    <name type="scientific">Paenibacillus chibensis</name>
    <dbReference type="NCBI Taxonomy" id="59846"/>
    <lineage>
        <taxon>Bacteria</taxon>
        <taxon>Bacillati</taxon>
        <taxon>Bacillota</taxon>
        <taxon>Bacilli</taxon>
        <taxon>Bacillales</taxon>
        <taxon>Paenibacillaceae</taxon>
        <taxon>Paenibacillus</taxon>
    </lineage>
</organism>
<keyword evidence="1" id="KW-1133">Transmembrane helix</keyword>
<comment type="caution">
    <text evidence="2">The sequence shown here is derived from an EMBL/GenBank/DDBJ whole genome shotgun (WGS) entry which is preliminary data.</text>
</comment>
<keyword evidence="1" id="KW-0472">Membrane</keyword>
<evidence type="ECO:0008006" key="4">
    <source>
        <dbReference type="Google" id="ProtNLM"/>
    </source>
</evidence>
<evidence type="ECO:0000313" key="2">
    <source>
        <dbReference type="EMBL" id="MED5017760.1"/>
    </source>
</evidence>
<gene>
    <name evidence="2" type="ORF">P9847_10630</name>
</gene>
<sequence>MSDHKEARPTMEEWAAYIRGETLPEHADWMESLLLEDEEAFSLYMQAMDMEAQGLPLLADPEGFVEQVMQQVDISETTAKPSEQKDKGRHWYEHRLFHYAIAACLTLIFLSAGWFDKLTPGPQQVDAHVSKGSYSDELVKVTTGWLDRMKP</sequence>
<evidence type="ECO:0000313" key="3">
    <source>
        <dbReference type="Proteomes" id="UP001343257"/>
    </source>
</evidence>
<dbReference type="EMBL" id="JARTLD010000025">
    <property type="protein sequence ID" value="MED5017760.1"/>
    <property type="molecule type" value="Genomic_DNA"/>
</dbReference>
<dbReference type="Proteomes" id="UP001343257">
    <property type="component" value="Unassembled WGS sequence"/>
</dbReference>
<protein>
    <recommendedName>
        <fullName evidence="4">Anti-sigma factor</fullName>
    </recommendedName>
</protein>
<keyword evidence="3" id="KW-1185">Reference proteome</keyword>
<keyword evidence="1" id="KW-0812">Transmembrane</keyword>
<proteinExistence type="predicted"/>
<accession>A0ABU6PSA4</accession>
<feature type="transmembrane region" description="Helical" evidence="1">
    <location>
        <begin position="96"/>
        <end position="115"/>
    </location>
</feature>
<evidence type="ECO:0000256" key="1">
    <source>
        <dbReference type="SAM" id="Phobius"/>
    </source>
</evidence>
<name>A0ABU6PSA4_9BACL</name>
<dbReference type="RefSeq" id="WP_328277610.1">
    <property type="nucleotide sequence ID" value="NZ_JARTLD010000025.1"/>
</dbReference>